<dbReference type="RefSeq" id="WP_185051199.1">
    <property type="nucleotide sequence ID" value="NZ_BAABIX010000040.1"/>
</dbReference>
<organism evidence="3 4">
    <name type="scientific">Thermocatellispora tengchongensis</name>
    <dbReference type="NCBI Taxonomy" id="1073253"/>
    <lineage>
        <taxon>Bacteria</taxon>
        <taxon>Bacillati</taxon>
        <taxon>Actinomycetota</taxon>
        <taxon>Actinomycetes</taxon>
        <taxon>Streptosporangiales</taxon>
        <taxon>Streptosporangiaceae</taxon>
        <taxon>Thermocatellispora</taxon>
    </lineage>
</organism>
<dbReference type="PROSITE" id="PS50937">
    <property type="entry name" value="HTH_MERR_2"/>
    <property type="match status" value="1"/>
</dbReference>
<comment type="caution">
    <text evidence="3">The sequence shown here is derived from an EMBL/GenBank/DDBJ whole genome shotgun (WGS) entry which is preliminary data.</text>
</comment>
<proteinExistence type="predicted"/>
<dbReference type="GO" id="GO:0003677">
    <property type="term" value="F:DNA binding"/>
    <property type="evidence" value="ECO:0007669"/>
    <property type="project" value="UniProtKB-KW"/>
</dbReference>
<protein>
    <submittedName>
        <fullName evidence="3">DNA-binding transcriptional MerR regulator</fullName>
    </submittedName>
</protein>
<evidence type="ECO:0000259" key="2">
    <source>
        <dbReference type="PROSITE" id="PS50937"/>
    </source>
</evidence>
<evidence type="ECO:0000313" key="3">
    <source>
        <dbReference type="EMBL" id="MBB5134271.1"/>
    </source>
</evidence>
<dbReference type="EMBL" id="JACHGN010000008">
    <property type="protein sequence ID" value="MBB5134271.1"/>
    <property type="molecule type" value="Genomic_DNA"/>
</dbReference>
<dbReference type="SMART" id="SM00422">
    <property type="entry name" value="HTH_MERR"/>
    <property type="match status" value="1"/>
</dbReference>
<dbReference type="Pfam" id="PF13411">
    <property type="entry name" value="MerR_1"/>
    <property type="match status" value="1"/>
</dbReference>
<evidence type="ECO:0000256" key="1">
    <source>
        <dbReference type="ARBA" id="ARBA00023125"/>
    </source>
</evidence>
<dbReference type="PANTHER" id="PTHR30204:SF93">
    <property type="entry name" value="HTH MERR-TYPE DOMAIN-CONTAINING PROTEIN"/>
    <property type="match status" value="1"/>
</dbReference>
<feature type="domain" description="HTH merR-type" evidence="2">
    <location>
        <begin position="1"/>
        <end position="68"/>
    </location>
</feature>
<dbReference type="Gene3D" id="1.10.1660.10">
    <property type="match status" value="1"/>
</dbReference>
<reference evidence="3 4" key="1">
    <citation type="submission" date="2020-08" db="EMBL/GenBank/DDBJ databases">
        <title>Genomic Encyclopedia of Type Strains, Phase IV (KMG-IV): sequencing the most valuable type-strain genomes for metagenomic binning, comparative biology and taxonomic classification.</title>
        <authorList>
            <person name="Goeker M."/>
        </authorList>
    </citation>
    <scope>NUCLEOTIDE SEQUENCE [LARGE SCALE GENOMIC DNA]</scope>
    <source>
        <strain evidence="3 4">DSM 45615</strain>
    </source>
</reference>
<sequence length="128" mass="14273">MRIGALAARTGVSRRLLRYYEEQGLLRPLRLTNGYREYSESDVAAVRHIRALLAAGLPTTVIARLLHCVHDDGERLIPSSCPGMVAGLRQERRRITEAITRLRSSQQALDAMLAAALRGDGPDQRERL</sequence>
<name>A0A840P8U3_9ACTN</name>
<dbReference type="InterPro" id="IPR047057">
    <property type="entry name" value="MerR_fam"/>
</dbReference>
<accession>A0A840P8U3</accession>
<dbReference type="GO" id="GO:0003700">
    <property type="term" value="F:DNA-binding transcription factor activity"/>
    <property type="evidence" value="ECO:0007669"/>
    <property type="project" value="InterPro"/>
</dbReference>
<dbReference type="InterPro" id="IPR000551">
    <property type="entry name" value="MerR-type_HTH_dom"/>
</dbReference>
<dbReference type="AlphaFoldDB" id="A0A840P8U3"/>
<dbReference type="SUPFAM" id="SSF46955">
    <property type="entry name" value="Putative DNA-binding domain"/>
    <property type="match status" value="1"/>
</dbReference>
<dbReference type="PRINTS" id="PR00040">
    <property type="entry name" value="HTHMERR"/>
</dbReference>
<dbReference type="PROSITE" id="PS00552">
    <property type="entry name" value="HTH_MERR_1"/>
    <property type="match status" value="1"/>
</dbReference>
<keyword evidence="1 3" id="KW-0238">DNA-binding</keyword>
<keyword evidence="4" id="KW-1185">Reference proteome</keyword>
<gene>
    <name evidence="3" type="ORF">HNP84_004003</name>
</gene>
<dbReference type="PANTHER" id="PTHR30204">
    <property type="entry name" value="REDOX-CYCLING DRUG-SENSING TRANSCRIPTIONAL ACTIVATOR SOXR"/>
    <property type="match status" value="1"/>
</dbReference>
<dbReference type="InterPro" id="IPR009061">
    <property type="entry name" value="DNA-bd_dom_put_sf"/>
</dbReference>
<dbReference type="Proteomes" id="UP000578449">
    <property type="component" value="Unassembled WGS sequence"/>
</dbReference>
<evidence type="ECO:0000313" key="4">
    <source>
        <dbReference type="Proteomes" id="UP000578449"/>
    </source>
</evidence>